<dbReference type="AlphaFoldDB" id="W9J820"/>
<reference evidence="3" key="1">
    <citation type="submission" date="2011-06" db="EMBL/GenBank/DDBJ databases">
        <title>The Genome Sequence of Fusarium oxysporum Fo47.</title>
        <authorList>
            <consortium name="The Broad Institute Genome Sequencing Platform"/>
            <person name="Ma L.-J."/>
            <person name="Gale L.R."/>
            <person name="Schwartz D.C."/>
            <person name="Zhou S."/>
            <person name="Corby-Kistler H."/>
            <person name="Young S.K."/>
            <person name="Zeng Q."/>
            <person name="Gargeya S."/>
            <person name="Fitzgerald M."/>
            <person name="Haas B."/>
            <person name="Abouelleil A."/>
            <person name="Alvarado L."/>
            <person name="Arachchi H.M."/>
            <person name="Berlin A."/>
            <person name="Brown A."/>
            <person name="Chapman S.B."/>
            <person name="Chen Z."/>
            <person name="Dunbar C."/>
            <person name="Freedman E."/>
            <person name="Gearin G."/>
            <person name="Gellesch M."/>
            <person name="Goldberg J."/>
            <person name="Griggs A."/>
            <person name="Gujja S."/>
            <person name="Heiman D."/>
            <person name="Howarth C."/>
            <person name="Larson L."/>
            <person name="Lui A."/>
            <person name="MacDonald P.J.P."/>
            <person name="Mehta T."/>
            <person name="Montmayeur A."/>
            <person name="Murphy C."/>
            <person name="Neiman D."/>
            <person name="Pearson M."/>
            <person name="Priest M."/>
            <person name="Roberts A."/>
            <person name="Saif S."/>
            <person name="Shea T."/>
            <person name="Shenoy N."/>
            <person name="Sisk P."/>
            <person name="Stolte C."/>
            <person name="Sykes S."/>
            <person name="Wortman J."/>
            <person name="Nusbaum C."/>
            <person name="Birren B."/>
        </authorList>
    </citation>
    <scope>NUCLEOTIDE SEQUENCE [LARGE SCALE GENOMIC DNA]</scope>
    <source>
        <strain evidence="3">Fo47</strain>
    </source>
</reference>
<gene>
    <name evidence="3" type="ORF">FOZG_18105</name>
</gene>
<proteinExistence type="predicted"/>
<name>W9J820_FUSOX</name>
<dbReference type="InterPro" id="IPR046797">
    <property type="entry name" value="PDDEXK_12"/>
</dbReference>
<dbReference type="EMBL" id="JH717932">
    <property type="protein sequence ID" value="EWZ28182.1"/>
    <property type="molecule type" value="Genomic_DNA"/>
</dbReference>
<dbReference type="HOGENOM" id="CLU_027219_0_2_1"/>
<sequence>MSESGRTSPGKRKVQSDLGTTQSKKSRDIRSEIGLPPSETSFAGSGRMSPSKQFQLLKLCPGGPDYEDLSQMSNKPKELRDLLRKLDRVMEGFDIVSESKKDEVTAAAQNYEDEFDWVNTGTHHFSMFRDQLGPTPEVEFVLQILDKAASCNTHQHHEDEWNKSVHALILEFAFHTKGQRVKDQLISCSSCINAAILPEYQTRTAGVSKKVDFCIHINPKNDKTSPIAQSIKKLINHLPGNMFNFTSFQPLYEQPIALSIETKRPTEGFDVAKLQLGVWQAAHWMFLNTLIETQQQILKDSQQTKGQISAVESDIIHLEELEIHTQQQPPDPRSKLPDFIPGVIINGHEWWFTVTTMEETRVKFYEKVALGNFEAMG</sequence>
<accession>W9J820</accession>
<evidence type="ECO:0000259" key="2">
    <source>
        <dbReference type="Pfam" id="PF20516"/>
    </source>
</evidence>
<dbReference type="Proteomes" id="UP000030766">
    <property type="component" value="Unassembled WGS sequence"/>
</dbReference>
<dbReference type="VEuPathDB" id="FungiDB:FOZG_18105"/>
<reference evidence="3" key="2">
    <citation type="submission" date="2012-06" db="EMBL/GenBank/DDBJ databases">
        <title>Annotation of the Genome Sequence of Fusarium oxysporum Fo47.</title>
        <authorList>
            <consortium name="The Broad Institute Genomics Platform"/>
            <person name="Ma L.-J."/>
            <person name="Corby-Kistler H."/>
            <person name="Broz K."/>
            <person name="Gale L.R."/>
            <person name="Jonkers W."/>
            <person name="O'Donnell K."/>
            <person name="Ploetz R."/>
            <person name="Steinberg C."/>
            <person name="Schwartz D.C."/>
            <person name="VanEtten H."/>
            <person name="Zhou S."/>
            <person name="Young S.K."/>
            <person name="Zeng Q."/>
            <person name="Gargeya S."/>
            <person name="Fitzgerald M."/>
            <person name="Abouelleil A."/>
            <person name="Alvarado L."/>
            <person name="Chapman S.B."/>
            <person name="Gainer-Dewar J."/>
            <person name="Goldberg J."/>
            <person name="Griggs A."/>
            <person name="Gujja S."/>
            <person name="Hansen M."/>
            <person name="Howarth C."/>
            <person name="Imamovic A."/>
            <person name="Ireland A."/>
            <person name="Larimer J."/>
            <person name="McCowan C."/>
            <person name="Murphy C."/>
            <person name="Pearson M."/>
            <person name="Poon T.W."/>
            <person name="Priest M."/>
            <person name="Roberts A."/>
            <person name="Saif S."/>
            <person name="Shea T."/>
            <person name="Sykes S."/>
            <person name="Wortman J."/>
            <person name="Nusbaum C."/>
            <person name="Birren B."/>
        </authorList>
    </citation>
    <scope>NUCLEOTIDE SEQUENCE</scope>
    <source>
        <strain evidence="3">Fo47</strain>
    </source>
</reference>
<feature type="domain" description="PD-(D/E)XK nuclease-like" evidence="2">
    <location>
        <begin position="124"/>
        <end position="370"/>
    </location>
</feature>
<protein>
    <recommendedName>
        <fullName evidence="2">PD-(D/E)XK nuclease-like domain-containing protein</fullName>
    </recommendedName>
</protein>
<feature type="compositionally biased region" description="Polar residues" evidence="1">
    <location>
        <begin position="38"/>
        <end position="49"/>
    </location>
</feature>
<evidence type="ECO:0000256" key="1">
    <source>
        <dbReference type="SAM" id="MobiDB-lite"/>
    </source>
</evidence>
<feature type="region of interest" description="Disordered" evidence="1">
    <location>
        <begin position="1"/>
        <end position="49"/>
    </location>
</feature>
<organism evidence="3">
    <name type="scientific">Fusarium oxysporum Fo47</name>
    <dbReference type="NCBI Taxonomy" id="660027"/>
    <lineage>
        <taxon>Eukaryota</taxon>
        <taxon>Fungi</taxon>
        <taxon>Dikarya</taxon>
        <taxon>Ascomycota</taxon>
        <taxon>Pezizomycotina</taxon>
        <taxon>Sordariomycetes</taxon>
        <taxon>Hypocreomycetidae</taxon>
        <taxon>Hypocreales</taxon>
        <taxon>Nectriaceae</taxon>
        <taxon>Fusarium</taxon>
        <taxon>Fusarium oxysporum species complex</taxon>
    </lineage>
</organism>
<evidence type="ECO:0000313" key="3">
    <source>
        <dbReference type="EMBL" id="EWZ28182.1"/>
    </source>
</evidence>
<dbReference type="Pfam" id="PF20516">
    <property type="entry name" value="PDDEXK_12"/>
    <property type="match status" value="1"/>
</dbReference>